<organism evidence="1 2">
    <name type="scientific">Didymosphaeria variabile</name>
    <dbReference type="NCBI Taxonomy" id="1932322"/>
    <lineage>
        <taxon>Eukaryota</taxon>
        <taxon>Fungi</taxon>
        <taxon>Dikarya</taxon>
        <taxon>Ascomycota</taxon>
        <taxon>Pezizomycotina</taxon>
        <taxon>Dothideomycetes</taxon>
        <taxon>Pleosporomycetidae</taxon>
        <taxon>Pleosporales</taxon>
        <taxon>Massarineae</taxon>
        <taxon>Didymosphaeriaceae</taxon>
        <taxon>Didymosphaeria</taxon>
    </lineage>
</organism>
<keyword evidence="2" id="KW-1185">Reference proteome</keyword>
<dbReference type="OrthoDB" id="10357026at2759"/>
<name>A0A9W8XJ46_9PLEO</name>
<dbReference type="RefSeq" id="XP_056069241.1">
    <property type="nucleotide sequence ID" value="XM_056217685.1"/>
</dbReference>
<sequence length="129" mass="13844">MINATVDGFARCCKPSAPLITTINRDIIIMKTFTSTLLTLGSVSTIATAVAIDFYANRGCGIFSYSIDTPSEIGCTTLPETVSGLILRTDIPDGNCLINLFNDESCMGNSVQNFLNGDTQTASFMLTQR</sequence>
<dbReference type="GeneID" id="80912462"/>
<reference evidence="1" key="1">
    <citation type="submission" date="2022-10" db="EMBL/GenBank/DDBJ databases">
        <title>Tapping the CABI collections for fungal endophytes: first genome assemblies for Collariella, Neodidymelliopsis, Ascochyta clinopodiicola, Didymella pomorum, Didymosphaeria variabile, Neocosmospora piperis and Neocucurbitaria cava.</title>
        <authorList>
            <person name="Hill R."/>
        </authorList>
    </citation>
    <scope>NUCLEOTIDE SEQUENCE</scope>
    <source>
        <strain evidence="1">IMI 356815</strain>
    </source>
</reference>
<accession>A0A9W8XJ46</accession>
<gene>
    <name evidence="1" type="ORF">N0V89_008932</name>
</gene>
<dbReference type="Proteomes" id="UP001140513">
    <property type="component" value="Unassembled WGS sequence"/>
</dbReference>
<dbReference type="AlphaFoldDB" id="A0A9W8XJ46"/>
<evidence type="ECO:0000313" key="1">
    <source>
        <dbReference type="EMBL" id="KAJ4350311.1"/>
    </source>
</evidence>
<dbReference type="EMBL" id="JAPEUX010000006">
    <property type="protein sequence ID" value="KAJ4350311.1"/>
    <property type="molecule type" value="Genomic_DNA"/>
</dbReference>
<evidence type="ECO:0000313" key="2">
    <source>
        <dbReference type="Proteomes" id="UP001140513"/>
    </source>
</evidence>
<comment type="caution">
    <text evidence="1">The sequence shown here is derived from an EMBL/GenBank/DDBJ whole genome shotgun (WGS) entry which is preliminary data.</text>
</comment>
<protein>
    <submittedName>
        <fullName evidence="1">Uncharacterized protein</fullName>
    </submittedName>
</protein>
<proteinExistence type="predicted"/>